<evidence type="ECO:0000259" key="1">
    <source>
        <dbReference type="Pfam" id="PF08279"/>
    </source>
</evidence>
<gene>
    <name evidence="2" type="ORF">SAMN05216190_11159</name>
</gene>
<evidence type="ECO:0000313" key="2">
    <source>
        <dbReference type="EMBL" id="SFP48291.1"/>
    </source>
</evidence>
<keyword evidence="3" id="KW-1185">Reference proteome</keyword>
<dbReference type="RefSeq" id="WP_090500575.1">
    <property type="nucleotide sequence ID" value="NZ_FOWX01000011.1"/>
</dbReference>
<feature type="domain" description="Helix-turn-helix type 11" evidence="1">
    <location>
        <begin position="19"/>
        <end position="57"/>
    </location>
</feature>
<protein>
    <submittedName>
        <fullName evidence="2">Transcriptional regulator</fullName>
    </submittedName>
</protein>
<dbReference type="InterPro" id="IPR036388">
    <property type="entry name" value="WH-like_DNA-bd_sf"/>
</dbReference>
<evidence type="ECO:0000313" key="3">
    <source>
        <dbReference type="Proteomes" id="UP000198784"/>
    </source>
</evidence>
<dbReference type="InterPro" id="IPR011991">
    <property type="entry name" value="ArsR-like_HTH"/>
</dbReference>
<reference evidence="3" key="1">
    <citation type="submission" date="2016-10" db="EMBL/GenBank/DDBJ databases">
        <authorList>
            <person name="Varghese N."/>
            <person name="Submissions S."/>
        </authorList>
    </citation>
    <scope>NUCLEOTIDE SEQUENCE [LARGE SCALE GENOMIC DNA]</scope>
    <source>
        <strain evidence="3">DSM 17834</strain>
    </source>
</reference>
<dbReference type="InterPro" id="IPR036390">
    <property type="entry name" value="WH_DNA-bd_sf"/>
</dbReference>
<dbReference type="Pfam" id="PF08279">
    <property type="entry name" value="HTH_11"/>
    <property type="match status" value="1"/>
</dbReference>
<dbReference type="Gene3D" id="1.10.10.10">
    <property type="entry name" value="Winged helix-like DNA-binding domain superfamily/Winged helix DNA-binding domain"/>
    <property type="match status" value="1"/>
</dbReference>
<dbReference type="OrthoDB" id="155998at2"/>
<dbReference type="AlphaFoldDB" id="A0A1I5QQJ7"/>
<organism evidence="2 3">
    <name type="scientific">Pseudomonas borbori</name>
    <dbReference type="NCBI Taxonomy" id="289003"/>
    <lineage>
        <taxon>Bacteria</taxon>
        <taxon>Pseudomonadati</taxon>
        <taxon>Pseudomonadota</taxon>
        <taxon>Gammaproteobacteria</taxon>
        <taxon>Pseudomonadales</taxon>
        <taxon>Pseudomonadaceae</taxon>
        <taxon>Pseudomonas</taxon>
    </lineage>
</organism>
<dbReference type="Proteomes" id="UP000198784">
    <property type="component" value="Unassembled WGS sequence"/>
</dbReference>
<proteinExistence type="predicted"/>
<sequence length="223" mass="24299">MDVASSKTELPTCARERVMLLIKRDGPQTVARLARQLGVSSMAVRQQLALLSAEGLVAFSDEPRRIGRPARVWRLTAKADARFPDRHGALAVYLLQGVQSAFGEAGLQRLTAGWTRQQLAAYRAQMPAADLPLAQRVAALARIRCAEGFMAECRPAADGVLELVENHCAIAQAATVCQRLCGGELALFRELLGEGVRVERGEHLLAGDHRCTYRIFSSRDAPP</sequence>
<dbReference type="GO" id="GO:0006355">
    <property type="term" value="P:regulation of DNA-templated transcription"/>
    <property type="evidence" value="ECO:0007669"/>
    <property type="project" value="UniProtKB-ARBA"/>
</dbReference>
<dbReference type="SUPFAM" id="SSF46785">
    <property type="entry name" value="Winged helix' DNA-binding domain"/>
    <property type="match status" value="1"/>
</dbReference>
<name>A0A1I5QQJ7_9PSED</name>
<dbReference type="EMBL" id="FOWX01000011">
    <property type="protein sequence ID" value="SFP48291.1"/>
    <property type="molecule type" value="Genomic_DNA"/>
</dbReference>
<dbReference type="InterPro" id="IPR013196">
    <property type="entry name" value="HTH_11"/>
</dbReference>
<accession>A0A1I5QQJ7</accession>
<dbReference type="STRING" id="289003.SAMN05216190_11159"/>
<dbReference type="CDD" id="cd00090">
    <property type="entry name" value="HTH_ARSR"/>
    <property type="match status" value="1"/>
</dbReference>